<name>A0ACB6Z2H7_THEGA</name>
<protein>
    <submittedName>
        <fullName evidence="1">Uncharacterized protein</fullName>
    </submittedName>
</protein>
<dbReference type="EMBL" id="MU118177">
    <property type="protein sequence ID" value="KAF9643900.1"/>
    <property type="molecule type" value="Genomic_DNA"/>
</dbReference>
<keyword evidence="2" id="KW-1185">Reference proteome</keyword>
<reference evidence="1" key="2">
    <citation type="journal article" date="2020" name="Nat. Commun.">
        <title>Large-scale genome sequencing of mycorrhizal fungi provides insights into the early evolution of symbiotic traits.</title>
        <authorList>
            <person name="Miyauchi S."/>
            <person name="Kiss E."/>
            <person name="Kuo A."/>
            <person name="Drula E."/>
            <person name="Kohler A."/>
            <person name="Sanchez-Garcia M."/>
            <person name="Morin E."/>
            <person name="Andreopoulos B."/>
            <person name="Barry K.W."/>
            <person name="Bonito G."/>
            <person name="Buee M."/>
            <person name="Carver A."/>
            <person name="Chen C."/>
            <person name="Cichocki N."/>
            <person name="Clum A."/>
            <person name="Culley D."/>
            <person name="Crous P.W."/>
            <person name="Fauchery L."/>
            <person name="Girlanda M."/>
            <person name="Hayes R.D."/>
            <person name="Keri Z."/>
            <person name="LaButti K."/>
            <person name="Lipzen A."/>
            <person name="Lombard V."/>
            <person name="Magnuson J."/>
            <person name="Maillard F."/>
            <person name="Murat C."/>
            <person name="Nolan M."/>
            <person name="Ohm R.A."/>
            <person name="Pangilinan J."/>
            <person name="Pereira M.F."/>
            <person name="Perotto S."/>
            <person name="Peter M."/>
            <person name="Pfister S."/>
            <person name="Riley R."/>
            <person name="Sitrit Y."/>
            <person name="Stielow J.B."/>
            <person name="Szollosi G."/>
            <person name="Zifcakova L."/>
            <person name="Stursova M."/>
            <person name="Spatafora J.W."/>
            <person name="Tedersoo L."/>
            <person name="Vaario L.M."/>
            <person name="Yamada A."/>
            <person name="Yan M."/>
            <person name="Wang P."/>
            <person name="Xu J."/>
            <person name="Bruns T."/>
            <person name="Baldrian P."/>
            <person name="Vilgalys R."/>
            <person name="Dunand C."/>
            <person name="Henrissat B."/>
            <person name="Grigoriev I.V."/>
            <person name="Hibbett D."/>
            <person name="Nagy L.G."/>
            <person name="Martin F.M."/>
        </authorList>
    </citation>
    <scope>NUCLEOTIDE SEQUENCE</scope>
    <source>
        <strain evidence="1">P2</strain>
    </source>
</reference>
<organism evidence="1 2">
    <name type="scientific">Thelephora ganbajun</name>
    <name type="common">Ganba fungus</name>
    <dbReference type="NCBI Taxonomy" id="370292"/>
    <lineage>
        <taxon>Eukaryota</taxon>
        <taxon>Fungi</taxon>
        <taxon>Dikarya</taxon>
        <taxon>Basidiomycota</taxon>
        <taxon>Agaricomycotina</taxon>
        <taxon>Agaricomycetes</taxon>
        <taxon>Thelephorales</taxon>
        <taxon>Thelephoraceae</taxon>
        <taxon>Thelephora</taxon>
    </lineage>
</organism>
<evidence type="ECO:0000313" key="2">
    <source>
        <dbReference type="Proteomes" id="UP000886501"/>
    </source>
</evidence>
<reference evidence="1" key="1">
    <citation type="submission" date="2019-10" db="EMBL/GenBank/DDBJ databases">
        <authorList>
            <consortium name="DOE Joint Genome Institute"/>
            <person name="Kuo A."/>
            <person name="Miyauchi S."/>
            <person name="Kiss E."/>
            <person name="Drula E."/>
            <person name="Kohler A."/>
            <person name="Sanchez-Garcia M."/>
            <person name="Andreopoulos B."/>
            <person name="Barry K.W."/>
            <person name="Bonito G."/>
            <person name="Buee M."/>
            <person name="Carver A."/>
            <person name="Chen C."/>
            <person name="Cichocki N."/>
            <person name="Clum A."/>
            <person name="Culley D."/>
            <person name="Crous P.W."/>
            <person name="Fauchery L."/>
            <person name="Girlanda M."/>
            <person name="Hayes R."/>
            <person name="Keri Z."/>
            <person name="Labutti K."/>
            <person name="Lipzen A."/>
            <person name="Lombard V."/>
            <person name="Magnuson J."/>
            <person name="Maillard F."/>
            <person name="Morin E."/>
            <person name="Murat C."/>
            <person name="Nolan M."/>
            <person name="Ohm R."/>
            <person name="Pangilinan J."/>
            <person name="Pereira M."/>
            <person name="Perotto S."/>
            <person name="Peter M."/>
            <person name="Riley R."/>
            <person name="Sitrit Y."/>
            <person name="Stielow B."/>
            <person name="Szollosi G."/>
            <person name="Zifcakova L."/>
            <person name="Stursova M."/>
            <person name="Spatafora J.W."/>
            <person name="Tedersoo L."/>
            <person name="Vaario L.-M."/>
            <person name="Yamada A."/>
            <person name="Yan M."/>
            <person name="Wang P."/>
            <person name="Xu J."/>
            <person name="Bruns T."/>
            <person name="Baldrian P."/>
            <person name="Vilgalys R."/>
            <person name="Henrissat B."/>
            <person name="Grigoriev I.V."/>
            <person name="Hibbett D."/>
            <person name="Nagy L.G."/>
            <person name="Martin F.M."/>
        </authorList>
    </citation>
    <scope>NUCLEOTIDE SEQUENCE</scope>
    <source>
        <strain evidence="1">P2</strain>
    </source>
</reference>
<sequence>MSDPYLPSEICDYIVDLLHNEPDTLERCCLVSRSWVPRTRKHLFADIRFLYTKHLRRWKWTFPDPSRSPAHHTHTLTICCSEAVTAADAQEGGWIRTFSNVTRLKMSGDFERPKASLIPFHNFSPALKYLHVASATFPCAQIFDFICSFRLLEDLDLVQRRVIIAGPIDRDGAIFQPSTSPALTGILRVYLSESMEYATRRLLNLPGGLHFRKLELSCYFEGNIQWIRALVAGCSDTLECVDIKYWISLPSGQVNPPMVSVDLSKATKLKEVVFRSKTPHVIWLALAFQSITSKHICLHRISIHVPEIPDLAIHGWTTSEMIHRQWTVLDRVLIQLWESHGIRPKVMYSVTEEKKEIQRERIGGLLPETTGRGVIEPENFAEFC</sequence>
<proteinExistence type="predicted"/>
<comment type="caution">
    <text evidence="1">The sequence shown here is derived from an EMBL/GenBank/DDBJ whole genome shotgun (WGS) entry which is preliminary data.</text>
</comment>
<gene>
    <name evidence="1" type="ORF">BDM02DRAFT_1281204</name>
</gene>
<accession>A0ACB6Z2H7</accession>
<dbReference type="Proteomes" id="UP000886501">
    <property type="component" value="Unassembled WGS sequence"/>
</dbReference>
<evidence type="ECO:0000313" key="1">
    <source>
        <dbReference type="EMBL" id="KAF9643900.1"/>
    </source>
</evidence>